<dbReference type="GO" id="GO:0005509">
    <property type="term" value="F:calcium ion binding"/>
    <property type="evidence" value="ECO:0007669"/>
    <property type="project" value="InterPro"/>
</dbReference>
<dbReference type="SUPFAM" id="SSF47473">
    <property type="entry name" value="EF-hand"/>
    <property type="match status" value="1"/>
</dbReference>
<name>A0AAU9PW66_9ASTR</name>
<accession>A0AAU9PW66</accession>
<dbReference type="Gene3D" id="3.30.70.360">
    <property type="match status" value="1"/>
</dbReference>
<reference evidence="3 4" key="1">
    <citation type="submission" date="2022-01" db="EMBL/GenBank/DDBJ databases">
        <authorList>
            <person name="Xiong W."/>
            <person name="Schranz E."/>
        </authorList>
    </citation>
    <scope>NUCLEOTIDE SEQUENCE [LARGE SCALE GENOMIC DNA]</scope>
</reference>
<evidence type="ECO:0000313" key="3">
    <source>
        <dbReference type="EMBL" id="CAH1454585.1"/>
    </source>
</evidence>
<organism evidence="3 4">
    <name type="scientific">Lactuca virosa</name>
    <dbReference type="NCBI Taxonomy" id="75947"/>
    <lineage>
        <taxon>Eukaryota</taxon>
        <taxon>Viridiplantae</taxon>
        <taxon>Streptophyta</taxon>
        <taxon>Embryophyta</taxon>
        <taxon>Tracheophyta</taxon>
        <taxon>Spermatophyta</taxon>
        <taxon>Magnoliopsida</taxon>
        <taxon>eudicotyledons</taxon>
        <taxon>Gunneridae</taxon>
        <taxon>Pentapetalae</taxon>
        <taxon>asterids</taxon>
        <taxon>campanulids</taxon>
        <taxon>Asterales</taxon>
        <taxon>Asteraceae</taxon>
        <taxon>Cichorioideae</taxon>
        <taxon>Cichorieae</taxon>
        <taxon>Lactucinae</taxon>
        <taxon>Lactuca</taxon>
    </lineage>
</organism>
<gene>
    <name evidence="3" type="ORF">LVIROSA_LOCUS39755</name>
</gene>
<dbReference type="InterPro" id="IPR018247">
    <property type="entry name" value="EF_Hand_1_Ca_BS"/>
</dbReference>
<dbReference type="SUPFAM" id="SSF55031">
    <property type="entry name" value="Bacterial exopeptidase dimerisation domain"/>
    <property type="match status" value="1"/>
</dbReference>
<dbReference type="GO" id="GO:0000159">
    <property type="term" value="C:protein phosphatase type 2A complex"/>
    <property type="evidence" value="ECO:0007669"/>
    <property type="project" value="TreeGrafter"/>
</dbReference>
<dbReference type="GO" id="GO:0019888">
    <property type="term" value="F:protein phosphatase regulator activity"/>
    <property type="evidence" value="ECO:0007669"/>
    <property type="project" value="TreeGrafter"/>
</dbReference>
<evidence type="ECO:0000259" key="2">
    <source>
        <dbReference type="PROSITE" id="PS50222"/>
    </source>
</evidence>
<dbReference type="InterPro" id="IPR036264">
    <property type="entry name" value="Bact_exopeptidase_dim_dom"/>
</dbReference>
<dbReference type="PANTHER" id="PTHR14095">
    <property type="entry name" value="PHOSPHATASE 2A REGULATORY SUBUNIT-RELATED"/>
    <property type="match status" value="1"/>
</dbReference>
<dbReference type="Proteomes" id="UP001157418">
    <property type="component" value="Unassembled WGS sequence"/>
</dbReference>
<protein>
    <recommendedName>
        <fullName evidence="2">EF-hand domain-containing protein</fullName>
    </recommendedName>
</protein>
<dbReference type="AlphaFoldDB" id="A0AAU9PW66"/>
<dbReference type="InterPro" id="IPR002048">
    <property type="entry name" value="EF_hand_dom"/>
</dbReference>
<keyword evidence="4" id="KW-1185">Reference proteome</keyword>
<dbReference type="EMBL" id="CAKMRJ010005768">
    <property type="protein sequence ID" value="CAH1454585.1"/>
    <property type="molecule type" value="Genomic_DNA"/>
</dbReference>
<evidence type="ECO:0000313" key="4">
    <source>
        <dbReference type="Proteomes" id="UP001157418"/>
    </source>
</evidence>
<proteinExistence type="predicted"/>
<dbReference type="PROSITE" id="PS50222">
    <property type="entry name" value="EF_HAND_2"/>
    <property type="match status" value="1"/>
</dbReference>
<keyword evidence="1" id="KW-0106">Calcium</keyword>
<feature type="domain" description="EF-hand" evidence="2">
    <location>
        <begin position="58"/>
        <end position="93"/>
    </location>
</feature>
<dbReference type="PROSITE" id="PS00018">
    <property type="entry name" value="EF_HAND_1"/>
    <property type="match status" value="1"/>
</dbReference>
<dbReference type="Gene3D" id="1.10.238.10">
    <property type="entry name" value="EF-hand"/>
    <property type="match status" value="1"/>
</dbReference>
<evidence type="ECO:0000256" key="1">
    <source>
        <dbReference type="ARBA" id="ARBA00022837"/>
    </source>
</evidence>
<dbReference type="PANTHER" id="PTHR14095:SF0">
    <property type="entry name" value="MIP22305P"/>
    <property type="match status" value="1"/>
</dbReference>
<comment type="caution">
    <text evidence="3">The sequence shown here is derived from an EMBL/GenBank/DDBJ whole genome shotgun (WGS) entry which is preliminary data.</text>
</comment>
<sequence>MIEKYDKENLIQYRNHALTYRIADKIFSQVPRKFTCNVEGKMGYEDFVYFILSEEDKSSEPILEDWFKCVDLNANGVITRNEMQFFYEEQLHRMECMSQEPVLFEDILCQIEEGYLTLGIVTAIAAPTSIKVDFGGNGGHARAALMPQRNDAGLAAAELALAVEKHVLESGSIDTIATIGILEFYPVAINNIPSKAHMEIDTRDIDQNRRNNMIEKIHESSLFFAIFSPFCCSFGLKYMQVSCIPEPTELPPAARVSLLQGLQDAQPPPAAVVPPSGPNSNPLHLFPQRLPDMDANGPAGNLDFLRNSAQHFEPWCKLIPKSCRNVLIQNNFKVIIQMR</sequence>
<dbReference type="InterPro" id="IPR011992">
    <property type="entry name" value="EF-hand-dom_pair"/>
</dbReference>